<protein>
    <submittedName>
        <fullName evidence="1">15722_t:CDS:1</fullName>
    </submittedName>
</protein>
<gene>
    <name evidence="1" type="ORF">FMOSSE_LOCUS12102</name>
</gene>
<name>A0A9N9HCZ5_FUNMO</name>
<accession>A0A9N9HCZ5</accession>
<evidence type="ECO:0000313" key="2">
    <source>
        <dbReference type="Proteomes" id="UP000789375"/>
    </source>
</evidence>
<comment type="caution">
    <text evidence="1">The sequence shown here is derived from an EMBL/GenBank/DDBJ whole genome shotgun (WGS) entry which is preliminary data.</text>
</comment>
<dbReference type="AlphaFoldDB" id="A0A9N9HCZ5"/>
<dbReference type="EMBL" id="CAJVPP010005408">
    <property type="protein sequence ID" value="CAG8664541.1"/>
    <property type="molecule type" value="Genomic_DNA"/>
</dbReference>
<sequence>MAFQTGFGFFETAFQMGMFWFLSDSILNGYVDFFGLDFEWTFGPVLDFIEGTLNWYVSFFGECLD</sequence>
<dbReference type="Proteomes" id="UP000789375">
    <property type="component" value="Unassembled WGS sequence"/>
</dbReference>
<evidence type="ECO:0000313" key="1">
    <source>
        <dbReference type="EMBL" id="CAG8664541.1"/>
    </source>
</evidence>
<proteinExistence type="predicted"/>
<reference evidence="1" key="1">
    <citation type="submission" date="2021-06" db="EMBL/GenBank/DDBJ databases">
        <authorList>
            <person name="Kallberg Y."/>
            <person name="Tangrot J."/>
            <person name="Rosling A."/>
        </authorList>
    </citation>
    <scope>NUCLEOTIDE SEQUENCE</scope>
    <source>
        <strain evidence="1">87-6 pot B 2015</strain>
    </source>
</reference>
<organism evidence="1 2">
    <name type="scientific">Funneliformis mosseae</name>
    <name type="common">Endomycorrhizal fungus</name>
    <name type="synonym">Glomus mosseae</name>
    <dbReference type="NCBI Taxonomy" id="27381"/>
    <lineage>
        <taxon>Eukaryota</taxon>
        <taxon>Fungi</taxon>
        <taxon>Fungi incertae sedis</taxon>
        <taxon>Mucoromycota</taxon>
        <taxon>Glomeromycotina</taxon>
        <taxon>Glomeromycetes</taxon>
        <taxon>Glomerales</taxon>
        <taxon>Glomeraceae</taxon>
        <taxon>Funneliformis</taxon>
    </lineage>
</organism>
<keyword evidence="2" id="KW-1185">Reference proteome</keyword>